<reference evidence="4 5" key="1">
    <citation type="submission" date="2016-06" db="EMBL/GenBank/DDBJ databases">
        <title>Evolution of pathogenesis and genome organization in the Tremellales.</title>
        <authorList>
            <person name="Cuomo C."/>
            <person name="Litvintseva A."/>
            <person name="Heitman J."/>
            <person name="Chen Y."/>
            <person name="Sun S."/>
            <person name="Springer D."/>
            <person name="Dromer F."/>
            <person name="Young S."/>
            <person name="Zeng Q."/>
            <person name="Chapman S."/>
            <person name="Gujja S."/>
            <person name="Saif S."/>
            <person name="Birren B."/>
        </authorList>
    </citation>
    <scope>NUCLEOTIDE SEQUENCE [LARGE SCALE GENOMIC DNA]</scope>
    <source>
        <strain evidence="4 5">CBS 6039</strain>
    </source>
</reference>
<keyword evidence="3" id="KW-0812">Transmembrane</keyword>
<evidence type="ECO:0000256" key="3">
    <source>
        <dbReference type="SAM" id="Phobius"/>
    </source>
</evidence>
<name>A0A1E3I6E1_9TREE</name>
<dbReference type="STRING" id="1295533.A0A1E3I6E1"/>
<dbReference type="SUPFAM" id="SSF53448">
    <property type="entry name" value="Nucleotide-diphospho-sugar transferases"/>
    <property type="match status" value="1"/>
</dbReference>
<feature type="region of interest" description="Disordered" evidence="2">
    <location>
        <begin position="117"/>
        <end position="160"/>
    </location>
</feature>
<dbReference type="GO" id="GO:0016758">
    <property type="term" value="F:hexosyltransferase activity"/>
    <property type="evidence" value="ECO:0007669"/>
    <property type="project" value="TreeGrafter"/>
</dbReference>
<dbReference type="EMBL" id="AWGJ01000001">
    <property type="protein sequence ID" value="ODN84264.1"/>
    <property type="molecule type" value="Genomic_DNA"/>
</dbReference>
<comment type="caution">
    <text evidence="4">The sequence shown here is derived from an EMBL/GenBank/DDBJ whole genome shotgun (WGS) entry which is preliminary data.</text>
</comment>
<keyword evidence="5" id="KW-1185">Reference proteome</keyword>
<feature type="region of interest" description="Disordered" evidence="2">
    <location>
        <begin position="40"/>
        <end position="75"/>
    </location>
</feature>
<organism evidence="4 5">
    <name type="scientific">Cryptococcus amylolentus CBS 6039</name>
    <dbReference type="NCBI Taxonomy" id="1295533"/>
    <lineage>
        <taxon>Eukaryota</taxon>
        <taxon>Fungi</taxon>
        <taxon>Dikarya</taxon>
        <taxon>Basidiomycota</taxon>
        <taxon>Agaricomycotina</taxon>
        <taxon>Tremellomycetes</taxon>
        <taxon>Tremellales</taxon>
        <taxon>Cryptococcaceae</taxon>
        <taxon>Cryptococcus</taxon>
    </lineage>
</organism>
<accession>A0A1E3I6E1</accession>
<evidence type="ECO:0000313" key="4">
    <source>
        <dbReference type="EMBL" id="ODN84263.1"/>
    </source>
</evidence>
<dbReference type="RefSeq" id="XP_018998067.1">
    <property type="nucleotide sequence ID" value="XM_019133362.1"/>
</dbReference>
<dbReference type="GO" id="GO:0016020">
    <property type="term" value="C:membrane"/>
    <property type="evidence" value="ECO:0007669"/>
    <property type="project" value="GOC"/>
</dbReference>
<dbReference type="PANTHER" id="PTHR12042:SF21">
    <property type="entry name" value="ALPHA1,4-GALACTOSYLTRANSFERASE 1-RELATED"/>
    <property type="match status" value="1"/>
</dbReference>
<dbReference type="GO" id="GO:0006688">
    <property type="term" value="P:glycosphingolipid biosynthetic process"/>
    <property type="evidence" value="ECO:0007669"/>
    <property type="project" value="TreeGrafter"/>
</dbReference>
<gene>
    <name evidence="4" type="ORF">L202_00252</name>
</gene>
<feature type="transmembrane region" description="Helical" evidence="3">
    <location>
        <begin position="186"/>
        <end position="203"/>
    </location>
</feature>
<dbReference type="Gene3D" id="3.90.550.20">
    <property type="match status" value="1"/>
</dbReference>
<dbReference type="GeneID" id="30151561"/>
<keyword evidence="3" id="KW-0472">Membrane</keyword>
<dbReference type="PANTHER" id="PTHR12042">
    <property type="entry name" value="LACTOSYLCERAMIDE 4-ALPHA-GALACTOSYLTRANSFERASE ALPHA- 1,4-GALACTOSYLTRANSFERASE"/>
    <property type="match status" value="1"/>
</dbReference>
<dbReference type="InterPro" id="IPR051981">
    <property type="entry name" value="Glycosyltransf_32"/>
</dbReference>
<comment type="similarity">
    <text evidence="1">Belongs to the glycosyltransferase 32 family.</text>
</comment>
<dbReference type="AlphaFoldDB" id="A0A1E3I6E1"/>
<dbReference type="Pfam" id="PF04488">
    <property type="entry name" value="Gly_transf_sug"/>
    <property type="match status" value="1"/>
</dbReference>
<feature type="compositionally biased region" description="Basic and acidic residues" evidence="2">
    <location>
        <begin position="56"/>
        <end position="66"/>
    </location>
</feature>
<dbReference type="EMBL" id="AWGJ01000001">
    <property type="protein sequence ID" value="ODN84263.1"/>
    <property type="molecule type" value="Genomic_DNA"/>
</dbReference>
<keyword evidence="3" id="KW-1133">Transmembrane helix</keyword>
<evidence type="ECO:0008006" key="6">
    <source>
        <dbReference type="Google" id="ProtNLM"/>
    </source>
</evidence>
<dbReference type="InterPro" id="IPR007577">
    <property type="entry name" value="GlycoTrfase_DXD_sugar-bd_CS"/>
</dbReference>
<dbReference type="OrthoDB" id="409543at2759"/>
<evidence type="ECO:0000256" key="1">
    <source>
        <dbReference type="ARBA" id="ARBA00009003"/>
    </source>
</evidence>
<evidence type="ECO:0000256" key="2">
    <source>
        <dbReference type="SAM" id="MobiDB-lite"/>
    </source>
</evidence>
<sequence length="595" mass="67639">METFQCCCQRVPLFECQNISSLSCDSLVIFMTMTEQTSSESQLTCCRNPSPPSTRPSDDSPREQSSDNKLPIPRPIIKTSVSPFFDSQQIIHDSPVVLEMDSGVGNGYAHYHQSDPYNAARSRRKSVSAPSPVSEDEELLNGSGSGKKRRKGRGSFSLPFHGGRRRIQPSGWFTLPQIFRRRRSKCLLIFALFAALVYGFVLWKRTYEIQLEFSIFSRKWIAEEIDSLQPLKGCFNNPSPRYNMTQHLAPRRHMLSTGTSLKRGMSCYDFASTIKPEPEAALEHVYYHTYWRSDLISFGERQSATFLAFLATQPLTHSTLIVWTNGAESLSANTHVKPFLERWGEYIQVRQVHLAELAQGTGVENVIKGITGDGGIYDERAWVDGDAVRLLVLWNYGGIWMDMDQLLTRDLHPLTEEEWVTQWDCYDKPYFSLNGALMHFHASSPYLCEAFNIMSTSPLPKPNTFTWGSHLYAKLHRHLIAAGVRPFAVLPWCFSDPRNCRLDNRFPDPFLPDPGSFTGKKWDDGEGGKSGRQVLEERTSHIYTIHLHNQWAKKFPKGGWIDRLLEGYKAQVYRVERYAESAGLVRGGKIALGGR</sequence>
<dbReference type="Proteomes" id="UP000094065">
    <property type="component" value="Unassembled WGS sequence"/>
</dbReference>
<evidence type="ECO:0000313" key="5">
    <source>
        <dbReference type="Proteomes" id="UP000094065"/>
    </source>
</evidence>
<dbReference type="RefSeq" id="XP_018998066.1">
    <property type="nucleotide sequence ID" value="XM_019133361.1"/>
</dbReference>
<proteinExistence type="inferred from homology"/>
<protein>
    <recommendedName>
        <fullName evidence="6">Alpha 1,4-glycosyltransferase domain-containing protein</fullName>
    </recommendedName>
</protein>
<dbReference type="InterPro" id="IPR029044">
    <property type="entry name" value="Nucleotide-diphossugar_trans"/>
</dbReference>